<proteinExistence type="predicted"/>
<dbReference type="EMBL" id="BK015301">
    <property type="protein sequence ID" value="DAE00392.1"/>
    <property type="molecule type" value="Genomic_DNA"/>
</dbReference>
<sequence>MFGLFIDPFLVIVKKRLPIEKTYPREIKMNEPISDVISTQFEAKLLTEIGLQVVEGLRSTVELPDEFAVEHYLKASKLGDNYIVVTKLHSENHILEAFFNELEVVDDDDYFSVSKAALSETASSIVNDLVEYFSKNHSDLLKNSNLFDRAPDVQSSDFFFNEKETTNAGNLEKAFIDLICSSLKENMLGAVLSNVRTEELYESDAFQLGLDTSIEVVNKEEGYKEYVATLKALCRDNNTDKEWMVERKFIFARITPNQEVLLNDNMQLQVEVIGSMVSKHVASL</sequence>
<accession>A0A8S5P175</accession>
<organism evidence="1">
    <name type="scientific">Myoviridae sp. ctLnO19</name>
    <dbReference type="NCBI Taxonomy" id="2825085"/>
    <lineage>
        <taxon>Viruses</taxon>
        <taxon>Duplodnaviria</taxon>
        <taxon>Heunggongvirae</taxon>
        <taxon>Uroviricota</taxon>
        <taxon>Caudoviricetes</taxon>
    </lineage>
</organism>
<reference evidence="1" key="1">
    <citation type="journal article" date="2021" name="Proc. Natl. Acad. Sci. U.S.A.">
        <title>A Catalog of Tens of Thousands of Viruses from Human Metagenomes Reveals Hidden Associations with Chronic Diseases.</title>
        <authorList>
            <person name="Tisza M.J."/>
            <person name="Buck C.B."/>
        </authorList>
    </citation>
    <scope>NUCLEOTIDE SEQUENCE</scope>
    <source>
        <strain evidence="1">CtLnO19</strain>
    </source>
</reference>
<protein>
    <submittedName>
        <fullName evidence="1">Uncharacterized protein</fullName>
    </submittedName>
</protein>
<evidence type="ECO:0000313" key="1">
    <source>
        <dbReference type="EMBL" id="DAE00392.1"/>
    </source>
</evidence>
<name>A0A8S5P175_9CAUD</name>